<protein>
    <recommendedName>
        <fullName evidence="6">tRNA modification GTPase MnmE</fullName>
        <ecNumber evidence="6">3.6.-.-</ecNumber>
    </recommendedName>
</protein>
<evidence type="ECO:0000256" key="7">
    <source>
        <dbReference type="RuleBase" id="RU003313"/>
    </source>
</evidence>
<dbReference type="InterPro" id="IPR004520">
    <property type="entry name" value="GTPase_MnmE"/>
</dbReference>
<feature type="binding site" evidence="6">
    <location>
        <begin position="238"/>
        <end position="243"/>
    </location>
    <ligand>
        <name>GTP</name>
        <dbReference type="ChEBI" id="CHEBI:37565"/>
    </ligand>
</feature>
<keyword evidence="10" id="KW-1185">Reference proteome</keyword>
<dbReference type="SMART" id="SM00382">
    <property type="entry name" value="AAA"/>
    <property type="match status" value="1"/>
</dbReference>
<feature type="binding site" evidence="6">
    <location>
        <begin position="282"/>
        <end position="285"/>
    </location>
    <ligand>
        <name>GTP</name>
        <dbReference type="ChEBI" id="CHEBI:37565"/>
    </ligand>
</feature>
<keyword evidence="2 6" id="KW-0819">tRNA processing</keyword>
<dbReference type="PANTHER" id="PTHR42714">
    <property type="entry name" value="TRNA MODIFICATION GTPASE GTPBP3"/>
    <property type="match status" value="1"/>
</dbReference>
<dbReference type="HAMAP" id="MF_00379">
    <property type="entry name" value="GTPase_MnmE"/>
    <property type="match status" value="1"/>
</dbReference>
<dbReference type="InterPro" id="IPR027266">
    <property type="entry name" value="TrmE/GcvT-like"/>
</dbReference>
<dbReference type="InterPro" id="IPR006073">
    <property type="entry name" value="GTP-bd"/>
</dbReference>
<dbReference type="InterPro" id="IPR003593">
    <property type="entry name" value="AAA+_ATPase"/>
</dbReference>
<dbReference type="Proteomes" id="UP001244552">
    <property type="component" value="Unassembled WGS sequence"/>
</dbReference>
<dbReference type="PRINTS" id="PR00326">
    <property type="entry name" value="GTP1OBG"/>
</dbReference>
<feature type="binding site" evidence="6">
    <location>
        <begin position="257"/>
        <end position="263"/>
    </location>
    <ligand>
        <name>GTP</name>
        <dbReference type="ChEBI" id="CHEBI:37565"/>
    </ligand>
</feature>
<keyword evidence="6" id="KW-0479">Metal-binding</keyword>
<dbReference type="PANTHER" id="PTHR42714:SF2">
    <property type="entry name" value="TRNA MODIFICATION GTPASE GTPBP3, MITOCHONDRIAL"/>
    <property type="match status" value="1"/>
</dbReference>
<dbReference type="NCBIfam" id="TIGR00231">
    <property type="entry name" value="small_GTP"/>
    <property type="match status" value="1"/>
</dbReference>
<feature type="binding site" evidence="6">
    <location>
        <position position="454"/>
    </location>
    <ligand>
        <name>(6S)-5-formyl-5,6,7,8-tetrahydrofolate</name>
        <dbReference type="ChEBI" id="CHEBI:57457"/>
    </ligand>
</feature>
<evidence type="ECO:0000313" key="9">
    <source>
        <dbReference type="EMBL" id="MDQ0534188.1"/>
    </source>
</evidence>
<proteinExistence type="inferred from homology"/>
<feature type="binding site" evidence="6">
    <location>
        <position position="92"/>
    </location>
    <ligand>
        <name>(6S)-5-formyl-5,6,7,8-tetrahydrofolate</name>
        <dbReference type="ChEBI" id="CHEBI:57457"/>
    </ligand>
</feature>
<reference evidence="9 10" key="1">
    <citation type="submission" date="2023-07" db="EMBL/GenBank/DDBJ databases">
        <title>Genomic Encyclopedia of Type Strains, Phase IV (KMG-IV): sequencing the most valuable type-strain genomes for metagenomic binning, comparative biology and taxonomic classification.</title>
        <authorList>
            <person name="Goeker M."/>
        </authorList>
    </citation>
    <scope>NUCLEOTIDE SEQUENCE [LARGE SCALE GENOMIC DNA]</scope>
    <source>
        <strain evidence="9 10">DSM 19922</strain>
    </source>
</reference>
<dbReference type="Gene3D" id="1.20.120.430">
    <property type="entry name" value="tRNA modification GTPase MnmE domain 2"/>
    <property type="match status" value="1"/>
</dbReference>
<keyword evidence="4 6" id="KW-0630">Potassium</keyword>
<dbReference type="SUPFAM" id="SSF116878">
    <property type="entry name" value="TrmE connector domain"/>
    <property type="match status" value="1"/>
</dbReference>
<feature type="binding site" evidence="6">
    <location>
        <position position="33"/>
    </location>
    <ligand>
        <name>(6S)-5-formyl-5,6,7,8-tetrahydrofolate</name>
        <dbReference type="ChEBI" id="CHEBI:57457"/>
    </ligand>
</feature>
<dbReference type="Pfam" id="PF12631">
    <property type="entry name" value="MnmE_helical"/>
    <property type="match status" value="1"/>
</dbReference>
<evidence type="ECO:0000256" key="3">
    <source>
        <dbReference type="ARBA" id="ARBA00022741"/>
    </source>
</evidence>
<feature type="binding site" evidence="6">
    <location>
        <position position="132"/>
    </location>
    <ligand>
        <name>(6S)-5-formyl-5,6,7,8-tetrahydrofolate</name>
        <dbReference type="ChEBI" id="CHEBI:57457"/>
    </ligand>
</feature>
<dbReference type="CDD" id="cd14858">
    <property type="entry name" value="TrmE_N"/>
    <property type="match status" value="1"/>
</dbReference>
<comment type="caution">
    <text evidence="9">The sequence shown here is derived from an EMBL/GenBank/DDBJ whole genome shotgun (WGS) entry which is preliminary data.</text>
</comment>
<comment type="caution">
    <text evidence="6">Lacks conserved residue(s) required for the propagation of feature annotation.</text>
</comment>
<dbReference type="PROSITE" id="PS51709">
    <property type="entry name" value="G_TRME"/>
    <property type="match status" value="1"/>
</dbReference>
<dbReference type="InterPro" id="IPR005225">
    <property type="entry name" value="Small_GTP-bd"/>
</dbReference>
<dbReference type="InterPro" id="IPR018948">
    <property type="entry name" value="GTP-bd_TrmE_N"/>
</dbReference>
<keyword evidence="3 6" id="KW-0547">Nucleotide-binding</keyword>
<keyword evidence="6" id="KW-0460">Magnesium</keyword>
<evidence type="ECO:0000313" key="10">
    <source>
        <dbReference type="Proteomes" id="UP001244552"/>
    </source>
</evidence>
<comment type="cofactor">
    <cofactor evidence="6">
        <name>K(+)</name>
        <dbReference type="ChEBI" id="CHEBI:29103"/>
    </cofactor>
    <text evidence="6">Binds 1 potassium ion per subunit.</text>
</comment>
<feature type="domain" description="TrmE-type G" evidence="8">
    <location>
        <begin position="228"/>
        <end position="380"/>
    </location>
</feature>
<organism evidence="9 10">
    <name type="scientific">Azospirillum picis</name>
    <dbReference type="NCBI Taxonomy" id="488438"/>
    <lineage>
        <taxon>Bacteria</taxon>
        <taxon>Pseudomonadati</taxon>
        <taxon>Pseudomonadota</taxon>
        <taxon>Alphaproteobacteria</taxon>
        <taxon>Rhodospirillales</taxon>
        <taxon>Azospirillaceae</taxon>
        <taxon>Azospirillum</taxon>
    </lineage>
</organism>
<dbReference type="GO" id="GO:0016787">
    <property type="term" value="F:hydrolase activity"/>
    <property type="evidence" value="ECO:0007669"/>
    <property type="project" value="UniProtKB-KW"/>
</dbReference>
<comment type="function">
    <text evidence="6">Exhibits a very high intrinsic GTPase hydrolysis rate. Involved in the addition of a carboxymethylaminomethyl (cmnm) group at the wobble position (U34) of certain tRNAs, forming tRNA-cmnm(5)s(2)U34.</text>
</comment>
<comment type="subunit">
    <text evidence="6">Homodimer. Heterotetramer of two MnmE and two MnmG subunits.</text>
</comment>
<feature type="binding site" evidence="6">
    <location>
        <position position="242"/>
    </location>
    <ligand>
        <name>Mg(2+)</name>
        <dbReference type="ChEBI" id="CHEBI:18420"/>
    </ligand>
</feature>
<comment type="similarity">
    <text evidence="1 6 7">Belongs to the TRAFAC class TrmE-Era-EngA-EngB-Septin-like GTPase superfamily. TrmE GTPase family.</text>
</comment>
<keyword evidence="5 6" id="KW-0342">GTP-binding</keyword>
<dbReference type="Gene3D" id="3.40.50.300">
    <property type="entry name" value="P-loop containing nucleotide triphosphate hydrolases"/>
    <property type="match status" value="1"/>
</dbReference>
<feature type="binding site" evidence="6">
    <location>
        <begin position="361"/>
        <end position="363"/>
    </location>
    <ligand>
        <name>GTP</name>
        <dbReference type="ChEBI" id="CHEBI:37565"/>
    </ligand>
</feature>
<comment type="subcellular location">
    <subcellularLocation>
        <location evidence="6">Cytoplasm</location>
    </subcellularLocation>
</comment>
<dbReference type="Pfam" id="PF01926">
    <property type="entry name" value="MMR_HSR1"/>
    <property type="match status" value="1"/>
</dbReference>
<evidence type="ECO:0000259" key="8">
    <source>
        <dbReference type="PROSITE" id="PS51709"/>
    </source>
</evidence>
<evidence type="ECO:0000256" key="5">
    <source>
        <dbReference type="ARBA" id="ARBA00023134"/>
    </source>
</evidence>
<dbReference type="NCBIfam" id="NF003661">
    <property type="entry name" value="PRK05291.1-3"/>
    <property type="match status" value="1"/>
</dbReference>
<gene>
    <name evidence="6" type="primary">mnmE</name>
    <name evidence="6" type="synonym">trmE</name>
    <name evidence="9" type="ORF">QO018_003059</name>
</gene>
<dbReference type="CDD" id="cd04164">
    <property type="entry name" value="trmE"/>
    <property type="match status" value="1"/>
</dbReference>
<name>A0ABU0ML42_9PROT</name>
<feature type="binding site" evidence="6">
    <location>
        <position position="263"/>
    </location>
    <ligand>
        <name>Mg(2+)</name>
        <dbReference type="ChEBI" id="CHEBI:18420"/>
    </ligand>
</feature>
<dbReference type="InterPro" id="IPR027417">
    <property type="entry name" value="P-loop_NTPase"/>
</dbReference>
<dbReference type="InterPro" id="IPR031168">
    <property type="entry name" value="G_TrmE"/>
</dbReference>
<dbReference type="InterPro" id="IPR025867">
    <property type="entry name" value="MnmE_helical"/>
</dbReference>
<evidence type="ECO:0000256" key="2">
    <source>
        <dbReference type="ARBA" id="ARBA00022694"/>
    </source>
</evidence>
<evidence type="ECO:0000256" key="6">
    <source>
        <dbReference type="HAMAP-Rule" id="MF_00379"/>
    </source>
</evidence>
<evidence type="ECO:0000256" key="1">
    <source>
        <dbReference type="ARBA" id="ARBA00011043"/>
    </source>
</evidence>
<dbReference type="InterPro" id="IPR027368">
    <property type="entry name" value="MnmE_dom2"/>
</dbReference>
<dbReference type="Gene3D" id="3.30.1360.120">
    <property type="entry name" value="Probable tRNA modification gtpase trme, domain 1"/>
    <property type="match status" value="1"/>
</dbReference>
<dbReference type="Pfam" id="PF10396">
    <property type="entry name" value="TrmE_N"/>
    <property type="match status" value="1"/>
</dbReference>
<keyword evidence="6" id="KW-0963">Cytoplasm</keyword>
<evidence type="ECO:0000256" key="4">
    <source>
        <dbReference type="ARBA" id="ARBA00022958"/>
    </source>
</evidence>
<accession>A0ABU0ML42</accession>
<dbReference type="NCBIfam" id="TIGR00450">
    <property type="entry name" value="mnmE_trmE_thdF"/>
    <property type="match status" value="1"/>
</dbReference>
<sequence>MSTSHHVDRPAPMTATIFALATAPGRSGVAVVRISGPAAGSALASLTGRPLPAPRRAVLSHLRDPVSGDALDDALVLRFTAPASFTGEDVVELHLHGGRAVVTGIIETLGALPGLRLAEPGEFTRRAFENGKLDLTEAEAVADLIDAETTAQRRQALRQMDGALGRLYDGWRERLTRALAHIEADIDFAEDDLPGGVAEAVRPVVAGLADEIAAHLNDGGRGERLREGLHIAIVGAPNAGKSSLLNALARREAAIVSARAGTTRDIIEVHLDLGGYPVVLADTAGLREAAADEVEEEGIRRARDRAARADVKIAVFDATTLPDLDPATLALIDGDTVVVFNKSDLAPASDLWPELSAVAVSARTGAGLKALEERLTIFSADRLAVGSAPSLTRARHRAALTECRESLLRALDAPLPELAAEDVRLASRALGRITGRVDVEDLLDVIFRDFCIGK</sequence>
<dbReference type="EC" id="3.6.-.-" evidence="6"/>
<dbReference type="SUPFAM" id="SSF52540">
    <property type="entry name" value="P-loop containing nucleoside triphosphate hydrolases"/>
    <property type="match status" value="1"/>
</dbReference>
<keyword evidence="6 9" id="KW-0378">Hydrolase</keyword>
<dbReference type="EMBL" id="JAUSVU010000010">
    <property type="protein sequence ID" value="MDQ0534188.1"/>
    <property type="molecule type" value="Genomic_DNA"/>
</dbReference>